<protein>
    <submittedName>
        <fullName evidence="10">SusC/RagA family TonB-linked outer membrane protein</fullName>
    </submittedName>
</protein>
<feature type="signal peptide" evidence="8">
    <location>
        <begin position="1"/>
        <end position="20"/>
    </location>
</feature>
<evidence type="ECO:0000256" key="5">
    <source>
        <dbReference type="ARBA" id="ARBA00023136"/>
    </source>
</evidence>
<keyword evidence="4 7" id="KW-0812">Transmembrane</keyword>
<keyword evidence="5 7" id="KW-0472">Membrane</keyword>
<evidence type="ECO:0000256" key="7">
    <source>
        <dbReference type="PROSITE-ProRule" id="PRU01360"/>
    </source>
</evidence>
<proteinExistence type="inferred from homology"/>
<dbReference type="InterPro" id="IPR037066">
    <property type="entry name" value="Plug_dom_sf"/>
</dbReference>
<dbReference type="InterPro" id="IPR023997">
    <property type="entry name" value="TonB-dep_OMP_SusC/RagA_CS"/>
</dbReference>
<evidence type="ECO:0000313" key="11">
    <source>
        <dbReference type="Proteomes" id="UP000451233"/>
    </source>
</evidence>
<sequence>MKRSLSLIIVCVAGLLPVLAQQQLKGRVTTTESIPLAGASVRLTGSPVATTSDSTGTFTLPVSGTTATLSVSYIGYSVKTTTVTLPVTRLLIIALEPAANQLKEVVVSTGYQQISAERAAGSFVQVDNALLNRSISTNILDRLQDVVPGLVFNRYRGAKSDISIRGSSTIFSNAEPLIVVDNFPYEGDMDNINPSDVESITVLKDAAAASIWGSRAGNGVIVITTKKGGYNKAAKISFNSNFTTTDKRDQFYVSRMSSADFVDIEKLLFSRGYYTAMETAVAKTALSPVVELLIARRDGKLSATEADRQIDLLKEHDVRSDLDKYFFRNTFRQQHALNISGGSEFQRYYISGGYDKNKETNIGNEYSRVTLNATNTYSLMNKKLDVTAGLYYTSGLTTTNGSPIITTLTAMNYPYSRLADENGNPLTVTRSYRASLNAAAAAQGLLNWEYKPLAELYANDNNSKTTDYRANISLKYRLPAGLSAEGIYQYWKGGVEERNLRGTALWTTRDLINKVTIVNADGTLTRPVPVGAILEMGNVSSYTHTARGQLNYSFSHHDHEVTALAGGEVKNNEGSSRYNTTYGYDDVHALGSVVDYVTSFKSYTNSASTLKIPFDDVFKETTDRFISWFGNAGYTFRKKYTVTGSARFDQSNIFGVNTNQKGVPLWSAGAIWNISDEGFYKSGLVPSLRLRLTYGYSGNVNKSLTAYTTVNYNNGASSLTRLPFATLNSAPNPELRWERVKIMNAAVDFTLKNSLLSGSLEIYRKLGYDLIGDAPFPPSTGISNFRGNVANTSGNGADLNLTSKIPAGSFNWQGNFFMSYIKERITKYLVASSGSLYVTNGDGGSGTIAPFEGKPLYAVYSYQWGGLDPANGDPRGYLDGVLSKDYVKIISSSTPANIIYHGPVNPVVYGAFRNTVNYKSISLSANLSYRLGYYFKRPTVSYTVLYGAGVSRSDYALRWQKPGDEAFTTIPSMPAAANSNRDSFFAHSSVNVEKGDHVRLQDVRLSYNLPKLKLRKLALSGGQFFAYASNLGVLWKATKSNYDPDYINVAPLPRSIAGGFRADF</sequence>
<dbReference type="Gene3D" id="2.40.170.20">
    <property type="entry name" value="TonB-dependent receptor, beta-barrel domain"/>
    <property type="match status" value="1"/>
</dbReference>
<evidence type="ECO:0000313" key="10">
    <source>
        <dbReference type="EMBL" id="MXV16077.1"/>
    </source>
</evidence>
<gene>
    <name evidence="10" type="ORF">GS398_12250</name>
</gene>
<reference evidence="10 11" key="1">
    <citation type="submission" date="2019-11" db="EMBL/GenBank/DDBJ databases">
        <title>Pedobacter sp. HMF7056 Genome sequencing and assembly.</title>
        <authorList>
            <person name="Kang H."/>
            <person name="Kim H."/>
            <person name="Joh K."/>
        </authorList>
    </citation>
    <scope>NUCLEOTIDE SEQUENCE [LARGE SCALE GENOMIC DNA]</scope>
    <source>
        <strain evidence="10 11">HMF7056</strain>
    </source>
</reference>
<dbReference type="InterPro" id="IPR012910">
    <property type="entry name" value="Plug_dom"/>
</dbReference>
<dbReference type="Pfam" id="PF13715">
    <property type="entry name" value="CarbopepD_reg_2"/>
    <property type="match status" value="1"/>
</dbReference>
<keyword evidence="6 7" id="KW-0998">Cell outer membrane</keyword>
<keyword evidence="2 7" id="KW-0813">Transport</keyword>
<comment type="subcellular location">
    <subcellularLocation>
        <location evidence="1 7">Cell outer membrane</location>
        <topology evidence="1 7">Multi-pass membrane protein</topology>
    </subcellularLocation>
</comment>
<dbReference type="Gene3D" id="2.170.130.10">
    <property type="entry name" value="TonB-dependent receptor, plug domain"/>
    <property type="match status" value="1"/>
</dbReference>
<comment type="caution">
    <text evidence="10">The sequence shown here is derived from an EMBL/GenBank/DDBJ whole genome shotgun (WGS) entry which is preliminary data.</text>
</comment>
<name>A0A7K1XZ27_9SPHI</name>
<dbReference type="Pfam" id="PF07715">
    <property type="entry name" value="Plug"/>
    <property type="match status" value="1"/>
</dbReference>
<dbReference type="SUPFAM" id="SSF49464">
    <property type="entry name" value="Carboxypeptidase regulatory domain-like"/>
    <property type="match status" value="1"/>
</dbReference>
<dbReference type="RefSeq" id="WP_160907032.1">
    <property type="nucleotide sequence ID" value="NZ_WVHS01000002.1"/>
</dbReference>
<dbReference type="AlphaFoldDB" id="A0A7K1XZ27"/>
<dbReference type="NCBIfam" id="TIGR04057">
    <property type="entry name" value="SusC_RagA_signa"/>
    <property type="match status" value="1"/>
</dbReference>
<accession>A0A7K1XZ27</accession>
<dbReference type="NCBIfam" id="TIGR04056">
    <property type="entry name" value="OMP_RagA_SusC"/>
    <property type="match status" value="1"/>
</dbReference>
<dbReference type="GO" id="GO:0009279">
    <property type="term" value="C:cell outer membrane"/>
    <property type="evidence" value="ECO:0007669"/>
    <property type="project" value="UniProtKB-SubCell"/>
</dbReference>
<evidence type="ECO:0000256" key="8">
    <source>
        <dbReference type="SAM" id="SignalP"/>
    </source>
</evidence>
<keyword evidence="11" id="KW-1185">Reference proteome</keyword>
<keyword evidence="8" id="KW-0732">Signal</keyword>
<evidence type="ECO:0000256" key="6">
    <source>
        <dbReference type="ARBA" id="ARBA00023237"/>
    </source>
</evidence>
<dbReference type="SUPFAM" id="SSF56935">
    <property type="entry name" value="Porins"/>
    <property type="match status" value="1"/>
</dbReference>
<dbReference type="EMBL" id="WVHS01000002">
    <property type="protein sequence ID" value="MXV16077.1"/>
    <property type="molecule type" value="Genomic_DNA"/>
</dbReference>
<evidence type="ECO:0000256" key="3">
    <source>
        <dbReference type="ARBA" id="ARBA00022452"/>
    </source>
</evidence>
<dbReference type="Proteomes" id="UP000451233">
    <property type="component" value="Unassembled WGS sequence"/>
</dbReference>
<dbReference type="Gene3D" id="2.60.40.1120">
    <property type="entry name" value="Carboxypeptidase-like, regulatory domain"/>
    <property type="match status" value="1"/>
</dbReference>
<dbReference type="InterPro" id="IPR039426">
    <property type="entry name" value="TonB-dep_rcpt-like"/>
</dbReference>
<evidence type="ECO:0000256" key="1">
    <source>
        <dbReference type="ARBA" id="ARBA00004571"/>
    </source>
</evidence>
<dbReference type="InterPro" id="IPR023996">
    <property type="entry name" value="TonB-dep_OMP_SusC/RagA"/>
</dbReference>
<evidence type="ECO:0000259" key="9">
    <source>
        <dbReference type="Pfam" id="PF07715"/>
    </source>
</evidence>
<evidence type="ECO:0000256" key="2">
    <source>
        <dbReference type="ARBA" id="ARBA00022448"/>
    </source>
</evidence>
<organism evidence="10 11">
    <name type="scientific">Hufsiella ginkgonis</name>
    <dbReference type="NCBI Taxonomy" id="2695274"/>
    <lineage>
        <taxon>Bacteria</taxon>
        <taxon>Pseudomonadati</taxon>
        <taxon>Bacteroidota</taxon>
        <taxon>Sphingobacteriia</taxon>
        <taxon>Sphingobacteriales</taxon>
        <taxon>Sphingobacteriaceae</taxon>
        <taxon>Hufsiella</taxon>
    </lineage>
</organism>
<evidence type="ECO:0000256" key="4">
    <source>
        <dbReference type="ARBA" id="ARBA00022692"/>
    </source>
</evidence>
<dbReference type="InterPro" id="IPR008969">
    <property type="entry name" value="CarboxyPept-like_regulatory"/>
</dbReference>
<dbReference type="PROSITE" id="PS52016">
    <property type="entry name" value="TONB_DEPENDENT_REC_3"/>
    <property type="match status" value="1"/>
</dbReference>
<feature type="domain" description="TonB-dependent receptor plug" evidence="9">
    <location>
        <begin position="118"/>
        <end position="220"/>
    </location>
</feature>
<dbReference type="InterPro" id="IPR036942">
    <property type="entry name" value="Beta-barrel_TonB_sf"/>
</dbReference>
<comment type="similarity">
    <text evidence="7">Belongs to the TonB-dependent receptor family.</text>
</comment>
<feature type="chain" id="PRO_5029512112" evidence="8">
    <location>
        <begin position="21"/>
        <end position="1064"/>
    </location>
</feature>
<keyword evidence="3 7" id="KW-1134">Transmembrane beta strand</keyword>